<evidence type="ECO:0000256" key="4">
    <source>
        <dbReference type="ARBA" id="ARBA00022989"/>
    </source>
</evidence>
<keyword evidence="6 7" id="KW-0472">Membrane</keyword>
<dbReference type="InterPro" id="IPR009617">
    <property type="entry name" value="Seipin"/>
</dbReference>
<reference evidence="8 9" key="1">
    <citation type="journal article" date="2015" name="Proc. Natl. Acad. Sci. U.S.A.">
        <title>The resurrection genome of Boea hygrometrica: A blueprint for survival of dehydration.</title>
        <authorList>
            <person name="Xiao L."/>
            <person name="Yang G."/>
            <person name="Zhang L."/>
            <person name="Yang X."/>
            <person name="Zhao S."/>
            <person name="Ji Z."/>
            <person name="Zhou Q."/>
            <person name="Hu M."/>
            <person name="Wang Y."/>
            <person name="Chen M."/>
            <person name="Xu Y."/>
            <person name="Jin H."/>
            <person name="Xiao X."/>
            <person name="Hu G."/>
            <person name="Bao F."/>
            <person name="Hu Y."/>
            <person name="Wan P."/>
            <person name="Li L."/>
            <person name="Deng X."/>
            <person name="Kuang T."/>
            <person name="Xiang C."/>
            <person name="Zhu J.K."/>
            <person name="Oliver M.J."/>
            <person name="He Y."/>
        </authorList>
    </citation>
    <scope>NUCLEOTIDE SEQUENCE [LARGE SCALE GENOMIC DNA]</scope>
    <source>
        <strain evidence="9">cv. XS01</strain>
    </source>
</reference>
<evidence type="ECO:0000256" key="2">
    <source>
        <dbReference type="ARBA" id="ARBA00022692"/>
    </source>
</evidence>
<sequence>MPKSILSLDMPFISKAPRENLEFAAAAAVRGGGLVLGRIAMGFLGAAYVCMGLVFLMVVAAILGVGLVRFWVEEPVNVTENLYFEYADAHPTAVFSFGDGGKKSGVPLGQTLHVSLILLVPESDYNRDVGIFQVTAEILSAGENLMAKSSHPCMLQFRSLPIRVIRTFLMSIPLLLGITDETQMITFPILKNYKEPPSLRTREIRITLKPRAGTYSLPHFYDAKIVVQSRMPWAKQVVYMWKWTFYVWTTLYIYTIMLAMILAFYVKPVINSIILVVSGSDNHAKMEFVDGLEKLDSCCGRVQEEVGCVRRPWERSKNKRKASGVLMAGEDGSSACSLTVSGVGFEEGIGDSESVCSAMYW</sequence>
<name>A0A2Z7BT87_9LAMI</name>
<dbReference type="AlphaFoldDB" id="A0A2Z7BT87"/>
<keyword evidence="5" id="KW-0443">Lipid metabolism</keyword>
<evidence type="ECO:0000256" key="3">
    <source>
        <dbReference type="ARBA" id="ARBA00022824"/>
    </source>
</evidence>
<dbReference type="GO" id="GO:0005789">
    <property type="term" value="C:endoplasmic reticulum membrane"/>
    <property type="evidence" value="ECO:0007669"/>
    <property type="project" value="UniProtKB-SubCell"/>
</dbReference>
<protein>
    <submittedName>
        <fullName evidence="8">Seipin</fullName>
    </submittedName>
</protein>
<proteinExistence type="predicted"/>
<evidence type="ECO:0000256" key="6">
    <source>
        <dbReference type="ARBA" id="ARBA00023136"/>
    </source>
</evidence>
<dbReference type="PANTHER" id="PTHR21212:SF5">
    <property type="entry name" value="SEIPIN-1"/>
    <property type="match status" value="1"/>
</dbReference>
<gene>
    <name evidence="8" type="ORF">F511_10862</name>
</gene>
<evidence type="ECO:0000256" key="5">
    <source>
        <dbReference type="ARBA" id="ARBA00023098"/>
    </source>
</evidence>
<keyword evidence="3" id="KW-0256">Endoplasmic reticulum</keyword>
<evidence type="ECO:0000256" key="1">
    <source>
        <dbReference type="ARBA" id="ARBA00004477"/>
    </source>
</evidence>
<dbReference type="GO" id="GO:0006629">
    <property type="term" value="P:lipid metabolic process"/>
    <property type="evidence" value="ECO:0007669"/>
    <property type="project" value="UniProtKB-KW"/>
</dbReference>
<dbReference type="PANTHER" id="PTHR21212">
    <property type="entry name" value="BERNARDINELLI-SEIP CONGENITAL LIPODYSTROPHY 2 HOMOLOG BSCL2 PROTEIN"/>
    <property type="match status" value="1"/>
</dbReference>
<evidence type="ECO:0000313" key="9">
    <source>
        <dbReference type="Proteomes" id="UP000250235"/>
    </source>
</evidence>
<evidence type="ECO:0000256" key="7">
    <source>
        <dbReference type="SAM" id="Phobius"/>
    </source>
</evidence>
<dbReference type="Pfam" id="PF06775">
    <property type="entry name" value="Seipin"/>
    <property type="match status" value="1"/>
</dbReference>
<keyword evidence="9" id="KW-1185">Reference proteome</keyword>
<feature type="transmembrane region" description="Helical" evidence="7">
    <location>
        <begin position="245"/>
        <end position="266"/>
    </location>
</feature>
<accession>A0A2Z7BT87</accession>
<keyword evidence="2 7" id="KW-0812">Transmembrane</keyword>
<keyword evidence="4 7" id="KW-1133">Transmembrane helix</keyword>
<dbReference type="CDD" id="cd23995">
    <property type="entry name" value="Seipin_BSCL2_like"/>
    <property type="match status" value="1"/>
</dbReference>
<evidence type="ECO:0000313" key="8">
    <source>
        <dbReference type="EMBL" id="KZV37832.1"/>
    </source>
</evidence>
<comment type="subcellular location">
    <subcellularLocation>
        <location evidence="1">Endoplasmic reticulum membrane</location>
        <topology evidence="1">Multi-pass membrane protein</topology>
    </subcellularLocation>
</comment>
<dbReference type="Proteomes" id="UP000250235">
    <property type="component" value="Unassembled WGS sequence"/>
</dbReference>
<dbReference type="GO" id="GO:0140042">
    <property type="term" value="P:lipid droplet formation"/>
    <property type="evidence" value="ECO:0007669"/>
    <property type="project" value="UniProtKB-ARBA"/>
</dbReference>
<feature type="transmembrane region" description="Helical" evidence="7">
    <location>
        <begin position="46"/>
        <end position="72"/>
    </location>
</feature>
<dbReference type="OrthoDB" id="3990054at2759"/>
<organism evidence="8 9">
    <name type="scientific">Dorcoceras hygrometricum</name>
    <dbReference type="NCBI Taxonomy" id="472368"/>
    <lineage>
        <taxon>Eukaryota</taxon>
        <taxon>Viridiplantae</taxon>
        <taxon>Streptophyta</taxon>
        <taxon>Embryophyta</taxon>
        <taxon>Tracheophyta</taxon>
        <taxon>Spermatophyta</taxon>
        <taxon>Magnoliopsida</taxon>
        <taxon>eudicotyledons</taxon>
        <taxon>Gunneridae</taxon>
        <taxon>Pentapetalae</taxon>
        <taxon>asterids</taxon>
        <taxon>lamiids</taxon>
        <taxon>Lamiales</taxon>
        <taxon>Gesneriaceae</taxon>
        <taxon>Didymocarpoideae</taxon>
        <taxon>Trichosporeae</taxon>
        <taxon>Loxocarpinae</taxon>
        <taxon>Dorcoceras</taxon>
    </lineage>
</organism>
<dbReference type="EMBL" id="KV002480">
    <property type="protein sequence ID" value="KZV37832.1"/>
    <property type="molecule type" value="Genomic_DNA"/>
</dbReference>